<comment type="caution">
    <text evidence="1">The sequence shown here is derived from an EMBL/GenBank/DDBJ whole genome shotgun (WGS) entry which is preliminary data.</text>
</comment>
<dbReference type="Proteomes" id="UP000318053">
    <property type="component" value="Unassembled WGS sequence"/>
</dbReference>
<protein>
    <submittedName>
        <fullName evidence="1">Uncharacterized protein</fullName>
    </submittedName>
</protein>
<evidence type="ECO:0000313" key="1">
    <source>
        <dbReference type="EMBL" id="TWT51676.1"/>
    </source>
</evidence>
<dbReference type="AlphaFoldDB" id="A0A5C5WLL5"/>
<name>A0A5C5WLL5_9BACT</name>
<organism evidence="1 2">
    <name type="scientific">Allorhodopirellula solitaria</name>
    <dbReference type="NCBI Taxonomy" id="2527987"/>
    <lineage>
        <taxon>Bacteria</taxon>
        <taxon>Pseudomonadati</taxon>
        <taxon>Planctomycetota</taxon>
        <taxon>Planctomycetia</taxon>
        <taxon>Pirellulales</taxon>
        <taxon>Pirellulaceae</taxon>
        <taxon>Allorhodopirellula</taxon>
    </lineage>
</organism>
<dbReference type="EMBL" id="SJPK01000042">
    <property type="protein sequence ID" value="TWT51676.1"/>
    <property type="molecule type" value="Genomic_DNA"/>
</dbReference>
<proteinExistence type="predicted"/>
<keyword evidence="2" id="KW-1185">Reference proteome</keyword>
<accession>A0A5C5WLL5</accession>
<reference evidence="1 2" key="1">
    <citation type="submission" date="2019-02" db="EMBL/GenBank/DDBJ databases">
        <title>Deep-cultivation of Planctomycetes and their phenomic and genomic characterization uncovers novel biology.</title>
        <authorList>
            <person name="Wiegand S."/>
            <person name="Jogler M."/>
            <person name="Boedeker C."/>
            <person name="Pinto D."/>
            <person name="Vollmers J."/>
            <person name="Rivas-Marin E."/>
            <person name="Kohn T."/>
            <person name="Peeters S.H."/>
            <person name="Heuer A."/>
            <person name="Rast P."/>
            <person name="Oberbeckmann S."/>
            <person name="Bunk B."/>
            <person name="Jeske O."/>
            <person name="Meyerdierks A."/>
            <person name="Storesund J.E."/>
            <person name="Kallscheuer N."/>
            <person name="Luecker S."/>
            <person name="Lage O.M."/>
            <person name="Pohl T."/>
            <person name="Merkel B.J."/>
            <person name="Hornburger P."/>
            <person name="Mueller R.-W."/>
            <person name="Bruemmer F."/>
            <person name="Labrenz M."/>
            <person name="Spormann A.M."/>
            <person name="Op Den Camp H."/>
            <person name="Overmann J."/>
            <person name="Amann R."/>
            <person name="Jetten M.S.M."/>
            <person name="Mascher T."/>
            <person name="Medema M.H."/>
            <person name="Devos D.P."/>
            <person name="Kaster A.-K."/>
            <person name="Ovreas L."/>
            <person name="Rohde M."/>
            <person name="Galperin M.Y."/>
            <person name="Jogler C."/>
        </authorList>
    </citation>
    <scope>NUCLEOTIDE SEQUENCE [LARGE SCALE GENOMIC DNA]</scope>
    <source>
        <strain evidence="1 2">CA85</strain>
    </source>
</reference>
<sequence length="174" mass="19679">MIVQKCVPDEQTLARDRQHHWRTAFAGKRWRPRYPLPSQHLCRARLRFSRQCQSNIDNHIPQINPSIREPCLENLGRTLPSDEPIIVGFAAVSQVRGIFLGMVVASESICHPTDSCGSIQAPGGSEQTLLGNSTPRSISVAHELIGDFGWHRTRPPPAFMLRWHRSFRTPPLCL</sequence>
<gene>
    <name evidence="1" type="ORF">CA85_52070</name>
</gene>
<evidence type="ECO:0000313" key="2">
    <source>
        <dbReference type="Proteomes" id="UP000318053"/>
    </source>
</evidence>